<gene>
    <name evidence="1" type="ORF">Q4521_16740</name>
</gene>
<protein>
    <submittedName>
        <fullName evidence="1">Uncharacterized protein</fullName>
    </submittedName>
</protein>
<dbReference type="Proteomes" id="UP001169760">
    <property type="component" value="Unassembled WGS sequence"/>
</dbReference>
<comment type="caution">
    <text evidence="1">The sequence shown here is derived from an EMBL/GenBank/DDBJ whole genome shotgun (WGS) entry which is preliminary data.</text>
</comment>
<dbReference type="RefSeq" id="WP_280945298.1">
    <property type="nucleotide sequence ID" value="NZ_CP123764.1"/>
</dbReference>
<accession>A0AAW7X981</accession>
<evidence type="ECO:0000313" key="2">
    <source>
        <dbReference type="Proteomes" id="UP001169760"/>
    </source>
</evidence>
<organism evidence="1 2">
    <name type="scientific">Saccharophagus degradans</name>
    <dbReference type="NCBI Taxonomy" id="86304"/>
    <lineage>
        <taxon>Bacteria</taxon>
        <taxon>Pseudomonadati</taxon>
        <taxon>Pseudomonadota</taxon>
        <taxon>Gammaproteobacteria</taxon>
        <taxon>Cellvibrionales</taxon>
        <taxon>Cellvibrionaceae</taxon>
        <taxon>Saccharophagus</taxon>
    </lineage>
</organism>
<dbReference type="AlphaFoldDB" id="A0AAW7X981"/>
<name>A0AAW7X981_9GAMM</name>
<dbReference type="Pfam" id="PF20549">
    <property type="entry name" value="DUF6763"/>
    <property type="match status" value="1"/>
</dbReference>
<sequence>MASYYPPINSWYEDLTNSQLFEVVAIDEKSGTIEVQYQDGDIDEFDIESWGQMRIIQAQAPTDEAGAYGLDSEDFWSDTSDFENNDYMNPIELIEPDGFVGFDDM</sequence>
<dbReference type="InterPro" id="IPR046651">
    <property type="entry name" value="DUF6763"/>
</dbReference>
<proteinExistence type="predicted"/>
<reference evidence="1" key="1">
    <citation type="submission" date="2023-07" db="EMBL/GenBank/DDBJ databases">
        <title>Genome content predicts the carbon catabolic preferences of heterotrophic bacteria.</title>
        <authorList>
            <person name="Gralka M."/>
        </authorList>
    </citation>
    <scope>NUCLEOTIDE SEQUENCE</scope>
    <source>
        <strain evidence="1">I3M17_2</strain>
    </source>
</reference>
<evidence type="ECO:0000313" key="1">
    <source>
        <dbReference type="EMBL" id="MDO6424135.1"/>
    </source>
</evidence>
<dbReference type="EMBL" id="JAUOPB010000013">
    <property type="protein sequence ID" value="MDO6424135.1"/>
    <property type="molecule type" value="Genomic_DNA"/>
</dbReference>